<evidence type="ECO:0000313" key="3">
    <source>
        <dbReference type="EMBL" id="KAK9523800.1"/>
    </source>
</evidence>
<dbReference type="Pfam" id="PF03221">
    <property type="entry name" value="HTH_Tnp_Tc5"/>
    <property type="match status" value="1"/>
</dbReference>
<dbReference type="Gene3D" id="1.10.10.60">
    <property type="entry name" value="Homeodomain-like"/>
    <property type="match status" value="1"/>
</dbReference>
<protein>
    <recommendedName>
        <fullName evidence="2">HTH CENPB-type domain-containing protein</fullName>
    </recommendedName>
</protein>
<dbReference type="SMART" id="SM00674">
    <property type="entry name" value="CENPB"/>
    <property type="match status" value="1"/>
</dbReference>
<dbReference type="Pfam" id="PF03184">
    <property type="entry name" value="DDE_1"/>
    <property type="match status" value="1"/>
</dbReference>
<comment type="caution">
    <text evidence="3">The sequence shown here is derived from an EMBL/GenBank/DDBJ whole genome shotgun (WGS) entry which is preliminary data.</text>
</comment>
<keyword evidence="4" id="KW-1185">Reference proteome</keyword>
<dbReference type="GO" id="GO:0006313">
    <property type="term" value="P:DNA transposition"/>
    <property type="evidence" value="ECO:0007669"/>
    <property type="project" value="InterPro"/>
</dbReference>
<dbReference type="PROSITE" id="PS51253">
    <property type="entry name" value="HTH_CENPB"/>
    <property type="match status" value="1"/>
</dbReference>
<dbReference type="AlphaFoldDB" id="A0AAW1EPF5"/>
<dbReference type="Proteomes" id="UP001488805">
    <property type="component" value="Unassembled WGS sequence"/>
</dbReference>
<keyword evidence="1" id="KW-0238">DNA-binding</keyword>
<feature type="domain" description="HTH CENPB-type" evidence="2">
    <location>
        <begin position="60"/>
        <end position="131"/>
    </location>
</feature>
<evidence type="ECO:0000256" key="1">
    <source>
        <dbReference type="ARBA" id="ARBA00023125"/>
    </source>
</evidence>
<proteinExistence type="predicted"/>
<gene>
    <name evidence="3" type="ORF">VZT92_017691</name>
</gene>
<name>A0AAW1EPF5_ZOAVI</name>
<dbReference type="GO" id="GO:0004803">
    <property type="term" value="F:transposase activity"/>
    <property type="evidence" value="ECO:0007669"/>
    <property type="project" value="InterPro"/>
</dbReference>
<dbReference type="SUPFAM" id="SSF46689">
    <property type="entry name" value="Homeodomain-like"/>
    <property type="match status" value="2"/>
</dbReference>
<dbReference type="Pfam" id="PF01527">
    <property type="entry name" value="HTH_Tnp_1"/>
    <property type="match status" value="1"/>
</dbReference>
<accession>A0AAW1EPF5</accession>
<sequence>MENTSTRRNVYDAAFKLKAIHLAAEEGNRAAARSLGINESMVRRWRRHNEELTTCKKTTKAFRGRKSSWPEVENALEDWVNTQQADVRGVSTVQIRLKAKEVAAEKNIGDFRGGPSWCFRFMQRKGLSIRTRTTACQQLHPDFKEKITNFSEFTRRNITEHSIAPADIINMDEVPLTFDLPLTRTVNKKGESSITLKTTGHERTHFTCVLGCTASGQKLQPMVIFKGLTMPKEKFPKGISVKVNKKGWMIESIMKEWLNECYAKRPGGYVR</sequence>
<reference evidence="3 4" key="1">
    <citation type="journal article" date="2024" name="Genome Biol. Evol.">
        <title>Chromosome-level genome assembly of the viviparous eelpout Zoarces viviparus.</title>
        <authorList>
            <person name="Fuhrmann N."/>
            <person name="Brasseur M.V."/>
            <person name="Bakowski C.E."/>
            <person name="Podsiadlowski L."/>
            <person name="Prost S."/>
            <person name="Krehenwinkel H."/>
            <person name="Mayer C."/>
        </authorList>
    </citation>
    <scope>NUCLEOTIDE SEQUENCE [LARGE SCALE GENOMIC DNA]</scope>
    <source>
        <strain evidence="3">NO-MEL_2022_Ind0_liver</strain>
    </source>
</reference>
<dbReference type="PANTHER" id="PTHR19303">
    <property type="entry name" value="TRANSPOSON"/>
    <property type="match status" value="1"/>
</dbReference>
<dbReference type="InterPro" id="IPR002514">
    <property type="entry name" value="Transposase_8"/>
</dbReference>
<organism evidence="3 4">
    <name type="scientific">Zoarces viviparus</name>
    <name type="common">Viviparous eelpout</name>
    <name type="synonym">Blennius viviparus</name>
    <dbReference type="NCBI Taxonomy" id="48416"/>
    <lineage>
        <taxon>Eukaryota</taxon>
        <taxon>Metazoa</taxon>
        <taxon>Chordata</taxon>
        <taxon>Craniata</taxon>
        <taxon>Vertebrata</taxon>
        <taxon>Euteleostomi</taxon>
        <taxon>Actinopterygii</taxon>
        <taxon>Neopterygii</taxon>
        <taxon>Teleostei</taxon>
        <taxon>Neoteleostei</taxon>
        <taxon>Acanthomorphata</taxon>
        <taxon>Eupercaria</taxon>
        <taxon>Perciformes</taxon>
        <taxon>Cottioidei</taxon>
        <taxon>Zoarcales</taxon>
        <taxon>Zoarcidae</taxon>
        <taxon>Zoarcinae</taxon>
        <taxon>Zoarces</taxon>
    </lineage>
</organism>
<dbReference type="InterPro" id="IPR050863">
    <property type="entry name" value="CenT-Element_Derived"/>
</dbReference>
<evidence type="ECO:0000313" key="4">
    <source>
        <dbReference type="Proteomes" id="UP001488805"/>
    </source>
</evidence>
<dbReference type="GO" id="GO:0005634">
    <property type="term" value="C:nucleus"/>
    <property type="evidence" value="ECO:0007669"/>
    <property type="project" value="TreeGrafter"/>
</dbReference>
<dbReference type="InterPro" id="IPR006600">
    <property type="entry name" value="HTH_CenpB_DNA-bd_dom"/>
</dbReference>
<dbReference type="InterPro" id="IPR004875">
    <property type="entry name" value="DDE_SF_endonuclease_dom"/>
</dbReference>
<dbReference type="InterPro" id="IPR009057">
    <property type="entry name" value="Homeodomain-like_sf"/>
</dbReference>
<dbReference type="EMBL" id="JBCEZU010000156">
    <property type="protein sequence ID" value="KAK9523800.1"/>
    <property type="molecule type" value="Genomic_DNA"/>
</dbReference>
<evidence type="ECO:0000259" key="2">
    <source>
        <dbReference type="PROSITE" id="PS51253"/>
    </source>
</evidence>
<dbReference type="GO" id="GO:0003677">
    <property type="term" value="F:DNA binding"/>
    <property type="evidence" value="ECO:0007669"/>
    <property type="project" value="UniProtKB-KW"/>
</dbReference>